<dbReference type="SUPFAM" id="SSF57938">
    <property type="entry name" value="DnaJ/Hsp40 cysteine-rich domain"/>
    <property type="match status" value="1"/>
</dbReference>
<reference evidence="9 10" key="1">
    <citation type="submission" date="2016-10" db="EMBL/GenBank/DDBJ databases">
        <authorList>
            <person name="de Groot N.N."/>
        </authorList>
    </citation>
    <scope>NUCLEOTIDE SEQUENCE [LARGE SCALE GENOMIC DNA]</scope>
    <source>
        <strain evidence="9 10">DSM 3756</strain>
    </source>
</reference>
<dbReference type="InterPro" id="IPR036410">
    <property type="entry name" value="HSP_DnaJ_Cys-rich_dom_sf"/>
</dbReference>
<dbReference type="InterPro" id="IPR048741">
    <property type="entry name" value="Pus10-like_C"/>
</dbReference>
<keyword evidence="4 5" id="KW-0413">Isomerase</keyword>
<dbReference type="AlphaFoldDB" id="A0A1H2QHL0"/>
<feature type="domain" description="Pus10-like C-terminal" evidence="7">
    <location>
        <begin position="195"/>
        <end position="440"/>
    </location>
</feature>
<feature type="domain" description="Pus10 THUMP" evidence="8">
    <location>
        <begin position="102"/>
        <end position="181"/>
    </location>
</feature>
<dbReference type="PANTHER" id="PTHR21568">
    <property type="entry name" value="TRNA PSEUDOURIDINE SYNTHASE PUS10"/>
    <property type="match status" value="1"/>
</dbReference>
<evidence type="ECO:0000259" key="8">
    <source>
        <dbReference type="Pfam" id="PF22023"/>
    </source>
</evidence>
<dbReference type="Gene3D" id="3.30.70.2510">
    <property type="match status" value="1"/>
</dbReference>
<comment type="similarity">
    <text evidence="1 5">Belongs to the pseudouridine synthase Pus10 family.</text>
</comment>
<gene>
    <name evidence="5" type="primary">pus10</name>
    <name evidence="9" type="ORF">SAMN05443574_101221</name>
</gene>
<feature type="region of interest" description="Disordered" evidence="6">
    <location>
        <begin position="1"/>
        <end position="23"/>
    </location>
</feature>
<name>A0A1H2QHL0_HALVA</name>
<protein>
    <recommendedName>
        <fullName evidence="5">tRNA pseudouridine synthase Pus10</fullName>
        <ecNumber evidence="5">5.4.99.25</ecNumber>
    </recommendedName>
    <alternativeName>
        <fullName evidence="5">tRNA pseudouridine 54/55 synthase</fullName>
        <shortName evidence="5">Psi54/55 synthase</shortName>
    </alternativeName>
</protein>
<comment type="catalytic activity">
    <reaction evidence="5">
        <text>uridine(55) in tRNA = pseudouridine(55) in tRNA</text>
        <dbReference type="Rhea" id="RHEA:42532"/>
        <dbReference type="Rhea" id="RHEA-COMP:10101"/>
        <dbReference type="Rhea" id="RHEA-COMP:10102"/>
        <dbReference type="ChEBI" id="CHEBI:65314"/>
        <dbReference type="ChEBI" id="CHEBI:65315"/>
        <dbReference type="EC" id="5.4.99.25"/>
    </reaction>
</comment>
<organism evidence="9 10">
    <name type="scientific">Haloarcula vallismortis</name>
    <name type="common">Halobacterium vallismortis</name>
    <dbReference type="NCBI Taxonomy" id="28442"/>
    <lineage>
        <taxon>Archaea</taxon>
        <taxon>Methanobacteriati</taxon>
        <taxon>Methanobacteriota</taxon>
        <taxon>Stenosarchaea group</taxon>
        <taxon>Halobacteria</taxon>
        <taxon>Halobacteriales</taxon>
        <taxon>Haloarculaceae</taxon>
        <taxon>Haloarcula</taxon>
    </lineage>
</organism>
<dbReference type="GO" id="GO:0031119">
    <property type="term" value="P:tRNA pseudouridine synthesis"/>
    <property type="evidence" value="ECO:0007669"/>
    <property type="project" value="UniProtKB-UniRule"/>
</dbReference>
<dbReference type="InterPro" id="IPR005912">
    <property type="entry name" value="Pus10"/>
</dbReference>
<dbReference type="Pfam" id="PF21238">
    <property type="entry name" value="Pus10_C"/>
    <property type="match status" value="1"/>
</dbReference>
<keyword evidence="2 5" id="KW-0819">tRNA processing</keyword>
<sequence length="455" mass="50003">MKTDTVAGPTDPRLTERSKRSYGGDASAQAMSILEDARAALATGPLCDSCLGRLFADRSFGLANAERGHALRVTVALADDDPFEAGEDCWVCEGECDRFDWWAEQAASAVRGYDFDTYQVGTKVPPLLEENDELLREDVGLEPDAGEALKTELNREVGKRIGDLTGAEVEFGRPAVQLTLDLATDEVETHVNSAFVYGRYRKLERDIPQTKWPCNDCNGTGLWQGEPCDGCDGSGYRYDESVEQLSAPVAREAMDGEEAVFHGAGREDVDARMLDSGRPFVIEVMEPRKRDVAADELEADINAFADGKVEVTDLQLATHKMVERVKELDASKTYRMDVEFGAPVEADALQDALAELDGATIQQETPQRVTHRRADITRTRTVYDAEGELTDDRHAELRIHGEGGLYVKELVSSDEGRTEPSLAGLLDTDAVVTALDVIDVQGEDEPFAKDEYLKQ</sequence>
<dbReference type="NCBIfam" id="TIGR01213">
    <property type="entry name" value="pseudo_Pus10arc"/>
    <property type="match status" value="1"/>
</dbReference>
<dbReference type="Proteomes" id="UP000182573">
    <property type="component" value="Unassembled WGS sequence"/>
</dbReference>
<evidence type="ECO:0000256" key="3">
    <source>
        <dbReference type="ARBA" id="ARBA00022884"/>
    </source>
</evidence>
<feature type="binding site" evidence="5">
    <location>
        <position position="334"/>
    </location>
    <ligand>
        <name>substrate</name>
    </ligand>
</feature>
<dbReference type="HAMAP" id="MF_01893">
    <property type="entry name" value="Pus10_arch"/>
    <property type="match status" value="1"/>
</dbReference>
<dbReference type="STRING" id="28442.SAMN05443574_101221"/>
<accession>A0A1H2QHL0</accession>
<evidence type="ECO:0000256" key="1">
    <source>
        <dbReference type="ARBA" id="ARBA00009652"/>
    </source>
</evidence>
<comment type="catalytic activity">
    <reaction evidence="5">
        <text>uridine(54) in tRNA = pseudouridine(54) in tRNA</text>
        <dbReference type="Rhea" id="RHEA:57876"/>
        <dbReference type="Rhea" id="RHEA-COMP:10193"/>
        <dbReference type="Rhea" id="RHEA-COMP:14141"/>
        <dbReference type="ChEBI" id="CHEBI:65314"/>
        <dbReference type="ChEBI" id="CHEBI:65315"/>
    </reaction>
</comment>
<dbReference type="FunFam" id="3.30.70.2510:FF:000001">
    <property type="entry name" value="tRNA pseudouridine synthase Pus10"/>
    <property type="match status" value="1"/>
</dbReference>
<dbReference type="GO" id="GO:0000049">
    <property type="term" value="F:tRNA binding"/>
    <property type="evidence" value="ECO:0007669"/>
    <property type="project" value="InterPro"/>
</dbReference>
<evidence type="ECO:0000256" key="6">
    <source>
        <dbReference type="SAM" id="MobiDB-lite"/>
    </source>
</evidence>
<evidence type="ECO:0000313" key="10">
    <source>
        <dbReference type="Proteomes" id="UP000182573"/>
    </source>
</evidence>
<comment type="function">
    <text evidence="5">Responsible for synthesis of pseudouridine from uracil-54 and uracil-55 in the psi GC loop of transfer RNAs.</text>
</comment>
<dbReference type="EMBL" id="FNOF01000001">
    <property type="protein sequence ID" value="SDW06114.1"/>
    <property type="molecule type" value="Genomic_DNA"/>
</dbReference>
<dbReference type="EC" id="5.4.99.25" evidence="5"/>
<keyword evidence="3 5" id="KW-0694">RNA-binding</keyword>
<feature type="active site" description="Nucleophile" evidence="5">
    <location>
        <position position="268"/>
    </location>
</feature>
<proteinExistence type="inferred from homology"/>
<evidence type="ECO:0000259" key="7">
    <source>
        <dbReference type="Pfam" id="PF21238"/>
    </source>
</evidence>
<feature type="binding site" evidence="5">
    <location>
        <position position="406"/>
    </location>
    <ligand>
        <name>substrate</name>
    </ligand>
</feature>
<dbReference type="GO" id="GO:0160148">
    <property type="term" value="F:tRNA pseudouridine(55) synthase activity"/>
    <property type="evidence" value="ECO:0007669"/>
    <property type="project" value="UniProtKB-EC"/>
</dbReference>
<dbReference type="PANTHER" id="PTHR21568:SF0">
    <property type="entry name" value="TRNA PSEUDOURIDINE SYNTHASE PUS10"/>
    <property type="match status" value="1"/>
</dbReference>
<dbReference type="SUPFAM" id="SSF55120">
    <property type="entry name" value="Pseudouridine synthase"/>
    <property type="match status" value="1"/>
</dbReference>
<evidence type="ECO:0000256" key="5">
    <source>
        <dbReference type="HAMAP-Rule" id="MF_01893"/>
    </source>
</evidence>
<evidence type="ECO:0000256" key="2">
    <source>
        <dbReference type="ARBA" id="ARBA00022694"/>
    </source>
</evidence>
<dbReference type="InterPro" id="IPR020103">
    <property type="entry name" value="PsdUridine_synth_cat_dom_sf"/>
</dbReference>
<evidence type="ECO:0000313" key="9">
    <source>
        <dbReference type="EMBL" id="SDW06114.1"/>
    </source>
</evidence>
<evidence type="ECO:0000256" key="4">
    <source>
        <dbReference type="ARBA" id="ARBA00023235"/>
    </source>
</evidence>
<dbReference type="Gene3D" id="3.30.70.3190">
    <property type="match status" value="1"/>
</dbReference>
<dbReference type="Pfam" id="PF22023">
    <property type="entry name" value="Pus10_THUMP_arc"/>
    <property type="match status" value="1"/>
</dbReference>
<dbReference type="InterPro" id="IPR039894">
    <property type="entry name" value="Pus10-like"/>
</dbReference>
<dbReference type="InterPro" id="IPR055174">
    <property type="entry name" value="Pus10_THUMP_arc"/>
</dbReference>